<evidence type="ECO:0000313" key="2">
    <source>
        <dbReference type="EMBL" id="JAD58389.1"/>
    </source>
</evidence>
<protein>
    <submittedName>
        <fullName evidence="2">Uncharacterized protein</fullName>
    </submittedName>
</protein>
<dbReference type="EMBL" id="GBRH01239506">
    <property type="protein sequence ID" value="JAD58389.1"/>
    <property type="molecule type" value="Transcribed_RNA"/>
</dbReference>
<reference evidence="2" key="2">
    <citation type="journal article" date="2015" name="Data Brief">
        <title>Shoot transcriptome of the giant reed, Arundo donax.</title>
        <authorList>
            <person name="Barrero R.A."/>
            <person name="Guerrero F.D."/>
            <person name="Moolhuijzen P."/>
            <person name="Goolsby J.A."/>
            <person name="Tidwell J."/>
            <person name="Bellgard S.E."/>
            <person name="Bellgard M.I."/>
        </authorList>
    </citation>
    <scope>NUCLEOTIDE SEQUENCE</scope>
    <source>
        <tissue evidence="2">Shoot tissue taken approximately 20 cm above the soil surface</tissue>
    </source>
</reference>
<dbReference type="AlphaFoldDB" id="A0A0A9B300"/>
<feature type="transmembrane region" description="Helical" evidence="1">
    <location>
        <begin position="26"/>
        <end position="54"/>
    </location>
</feature>
<sequence>MLRGLKHHTRYSVRPYLFENLKLTAYYVNLLTILIASLSSTLTELVLVTLPYVFRVSFIFNRYQEKLNPKIYSRRIVCSF</sequence>
<evidence type="ECO:0000256" key="1">
    <source>
        <dbReference type="SAM" id="Phobius"/>
    </source>
</evidence>
<proteinExistence type="predicted"/>
<keyword evidence="1" id="KW-0472">Membrane</keyword>
<accession>A0A0A9B300</accession>
<name>A0A0A9B300_ARUDO</name>
<keyword evidence="1" id="KW-0812">Transmembrane</keyword>
<organism evidence="2">
    <name type="scientific">Arundo donax</name>
    <name type="common">Giant reed</name>
    <name type="synonym">Donax arundinaceus</name>
    <dbReference type="NCBI Taxonomy" id="35708"/>
    <lineage>
        <taxon>Eukaryota</taxon>
        <taxon>Viridiplantae</taxon>
        <taxon>Streptophyta</taxon>
        <taxon>Embryophyta</taxon>
        <taxon>Tracheophyta</taxon>
        <taxon>Spermatophyta</taxon>
        <taxon>Magnoliopsida</taxon>
        <taxon>Liliopsida</taxon>
        <taxon>Poales</taxon>
        <taxon>Poaceae</taxon>
        <taxon>PACMAD clade</taxon>
        <taxon>Arundinoideae</taxon>
        <taxon>Arundineae</taxon>
        <taxon>Arundo</taxon>
    </lineage>
</organism>
<reference evidence="2" key="1">
    <citation type="submission" date="2014-09" db="EMBL/GenBank/DDBJ databases">
        <authorList>
            <person name="Magalhaes I.L.F."/>
            <person name="Oliveira U."/>
            <person name="Santos F.R."/>
            <person name="Vidigal T.H.D.A."/>
            <person name="Brescovit A.D."/>
            <person name="Santos A.J."/>
        </authorList>
    </citation>
    <scope>NUCLEOTIDE SEQUENCE</scope>
    <source>
        <tissue evidence="2">Shoot tissue taken approximately 20 cm above the soil surface</tissue>
    </source>
</reference>
<keyword evidence="1" id="KW-1133">Transmembrane helix</keyword>